<gene>
    <name evidence="2" type="ORF">ETAA1_32810</name>
</gene>
<dbReference type="RefSeq" id="WP_145240172.1">
    <property type="nucleotide sequence ID" value="NZ_CP036273.1"/>
</dbReference>
<dbReference type="EMBL" id="CP036273">
    <property type="protein sequence ID" value="QDU21315.1"/>
    <property type="molecule type" value="Genomic_DNA"/>
</dbReference>
<dbReference type="Gene3D" id="2.60.120.380">
    <property type="match status" value="1"/>
</dbReference>
<dbReference type="OrthoDB" id="235850at2"/>
<sequence length="757" mass="78147" precursor="true">MSRLPACLALILLGPHAGAAEPTVRAVSVRGLQLGAPTTVTIDGDDLGKAPKLLLPFAAKQTSGEKNTDKQATFTVTPDAAVAPGLYHLRAVTDGGVSLPTVIAVDALPQRPFAPAVEALPAALHGAVGGSQVLETTFAGAAGQKVIVEVEAQRLGSKLRPVVHLYTAKRLQLAWAWGVPDLLGDARLEATLPEAGTYTVTLHDAEYAAGNPGFFRLKIGQWKTADLVFPPVAGAETQAVELLGAGPPVRVELPAARAAGPLPWPTGGAWSGPRPVLEISPRAERTAEPTGDTPVELPAGSVGVSARFAVPFAEHRYKVPVEPKSKVRFEVFAERYRFPVDAALVVRDDKGTLLARAEDGPGTLDPVLEYAVPDKTTSVTVGVVETQGRAGPRAAYRLVVDPGAGAVKDSRLFTPAQRLSLPAGGRGVLPVFADRRGFAGPITLTPTALPAGWSATGTTIPPDADGALVTLTRTAAAAEAAVMGWTGNGRPLTVKGHPLERFQPWLAAEFAAAPVAGKADVAVEWNALPDAAALAPPFKLKLPVKVTRPDPAAPVRLTLLTSQNPPLQNNQPDAAKTVRAEKAVELAAKAADGELVALVPPELPADGYDLAVQAEVLSADKQRVLATAVTAVRRLPVRLPVAVKLDGGAAITATLDAKAATVVELKGEVTRAGDFTGDAVVALAGLPPGATAPPATVKTGETRFALKLTLPPTTPPGDVRGLKLSASAAPDPAQAAARVKSRDSDIVLTLRPGAKTP</sequence>
<keyword evidence="3" id="KW-1185">Reference proteome</keyword>
<accession>A0A517XUY9</accession>
<evidence type="ECO:0000313" key="2">
    <source>
        <dbReference type="EMBL" id="QDU21315.1"/>
    </source>
</evidence>
<proteinExistence type="predicted"/>
<dbReference type="KEGG" id="uli:ETAA1_32810"/>
<reference evidence="2 3" key="1">
    <citation type="submission" date="2019-02" db="EMBL/GenBank/DDBJ databases">
        <title>Deep-cultivation of Planctomycetes and their phenomic and genomic characterization uncovers novel biology.</title>
        <authorList>
            <person name="Wiegand S."/>
            <person name="Jogler M."/>
            <person name="Boedeker C."/>
            <person name="Pinto D."/>
            <person name="Vollmers J."/>
            <person name="Rivas-Marin E."/>
            <person name="Kohn T."/>
            <person name="Peeters S.H."/>
            <person name="Heuer A."/>
            <person name="Rast P."/>
            <person name="Oberbeckmann S."/>
            <person name="Bunk B."/>
            <person name="Jeske O."/>
            <person name="Meyerdierks A."/>
            <person name="Storesund J.E."/>
            <person name="Kallscheuer N."/>
            <person name="Luecker S."/>
            <person name="Lage O.M."/>
            <person name="Pohl T."/>
            <person name="Merkel B.J."/>
            <person name="Hornburger P."/>
            <person name="Mueller R.-W."/>
            <person name="Bruemmer F."/>
            <person name="Labrenz M."/>
            <person name="Spormann A.M."/>
            <person name="Op den Camp H."/>
            <person name="Overmann J."/>
            <person name="Amann R."/>
            <person name="Jetten M.S.M."/>
            <person name="Mascher T."/>
            <person name="Medema M.H."/>
            <person name="Devos D.P."/>
            <person name="Kaster A.-K."/>
            <person name="Ovreas L."/>
            <person name="Rohde M."/>
            <person name="Galperin M.Y."/>
            <person name="Jogler C."/>
        </authorList>
    </citation>
    <scope>NUCLEOTIDE SEQUENCE [LARGE SCALE GENOMIC DNA]</scope>
    <source>
        <strain evidence="2 3">ETA_A1</strain>
    </source>
</reference>
<feature type="chain" id="PRO_5022184678" evidence="1">
    <location>
        <begin position="20"/>
        <end position="757"/>
    </location>
</feature>
<name>A0A517XUY9_9BACT</name>
<dbReference type="Proteomes" id="UP000319576">
    <property type="component" value="Chromosome"/>
</dbReference>
<keyword evidence="1" id="KW-0732">Signal</keyword>
<organism evidence="2 3">
    <name type="scientific">Urbifossiella limnaea</name>
    <dbReference type="NCBI Taxonomy" id="2528023"/>
    <lineage>
        <taxon>Bacteria</taxon>
        <taxon>Pseudomonadati</taxon>
        <taxon>Planctomycetota</taxon>
        <taxon>Planctomycetia</taxon>
        <taxon>Gemmatales</taxon>
        <taxon>Gemmataceae</taxon>
        <taxon>Urbifossiella</taxon>
    </lineage>
</organism>
<evidence type="ECO:0000313" key="3">
    <source>
        <dbReference type="Proteomes" id="UP000319576"/>
    </source>
</evidence>
<protein>
    <submittedName>
        <fullName evidence="2">Uncharacterized protein</fullName>
    </submittedName>
</protein>
<feature type="signal peptide" evidence="1">
    <location>
        <begin position="1"/>
        <end position="19"/>
    </location>
</feature>
<evidence type="ECO:0000256" key="1">
    <source>
        <dbReference type="SAM" id="SignalP"/>
    </source>
</evidence>
<dbReference type="AlphaFoldDB" id="A0A517XUY9"/>